<protein>
    <recommendedName>
        <fullName evidence="3">N-acetyltransferase domain-containing protein</fullName>
    </recommendedName>
</protein>
<name>A0A2A9NJQ4_9AGAR</name>
<feature type="non-terminal residue" evidence="4">
    <location>
        <position position="1"/>
    </location>
</feature>
<dbReference type="InterPro" id="IPR016181">
    <property type="entry name" value="Acyl_CoA_acyltransferase"/>
</dbReference>
<keyword evidence="1" id="KW-0808">Transferase</keyword>
<dbReference type="GO" id="GO:0016747">
    <property type="term" value="F:acyltransferase activity, transferring groups other than amino-acyl groups"/>
    <property type="evidence" value="ECO:0007669"/>
    <property type="project" value="InterPro"/>
</dbReference>
<dbReference type="PANTHER" id="PTHR43420">
    <property type="entry name" value="ACETYLTRANSFERASE"/>
    <property type="match status" value="1"/>
</dbReference>
<feature type="domain" description="N-acetyltransferase" evidence="3">
    <location>
        <begin position="21"/>
        <end position="175"/>
    </location>
</feature>
<proteinExistence type="predicted"/>
<dbReference type="InterPro" id="IPR050680">
    <property type="entry name" value="YpeA/RimI_acetyltransf"/>
</dbReference>
<dbReference type="SUPFAM" id="SSF55729">
    <property type="entry name" value="Acyl-CoA N-acyltransferases (Nat)"/>
    <property type="match status" value="1"/>
</dbReference>
<dbReference type="InterPro" id="IPR000182">
    <property type="entry name" value="GNAT_dom"/>
</dbReference>
<dbReference type="OrthoDB" id="41532at2759"/>
<evidence type="ECO:0000259" key="3">
    <source>
        <dbReference type="PROSITE" id="PS51186"/>
    </source>
</evidence>
<dbReference type="PROSITE" id="PS51186">
    <property type="entry name" value="GNAT"/>
    <property type="match status" value="1"/>
</dbReference>
<accession>A0A2A9NJQ4</accession>
<evidence type="ECO:0000256" key="1">
    <source>
        <dbReference type="ARBA" id="ARBA00022679"/>
    </source>
</evidence>
<dbReference type="Gene3D" id="3.40.630.30">
    <property type="match status" value="1"/>
</dbReference>
<organism evidence="4 5">
    <name type="scientific">Amanita thiersii Skay4041</name>
    <dbReference type="NCBI Taxonomy" id="703135"/>
    <lineage>
        <taxon>Eukaryota</taxon>
        <taxon>Fungi</taxon>
        <taxon>Dikarya</taxon>
        <taxon>Basidiomycota</taxon>
        <taxon>Agaricomycotina</taxon>
        <taxon>Agaricomycetes</taxon>
        <taxon>Agaricomycetidae</taxon>
        <taxon>Agaricales</taxon>
        <taxon>Pluteineae</taxon>
        <taxon>Amanitaceae</taxon>
        <taxon>Amanita</taxon>
    </lineage>
</organism>
<sequence length="175" mass="20061">YDISPIPYPASNAHMRLYKQLRLASLQIDPHAFGSSYERESQFDESTWRARIDKPDRITFIAHTMNHDDSNGEMMVSCQAWVGSIMILSPEMLHDFNLPLPRSIREEGLSVYVVVGMWVHPNHRNRSLGKRLVLSSLEWAKDSKEKDTEAPKKVLLLEVKQDNHAAIALYAKLGF</sequence>
<reference evidence="4 5" key="1">
    <citation type="submission" date="2014-02" db="EMBL/GenBank/DDBJ databases">
        <title>Transposable element dynamics among asymbiotic and ectomycorrhizal Amanita fungi.</title>
        <authorList>
            <consortium name="DOE Joint Genome Institute"/>
            <person name="Hess J."/>
            <person name="Skrede I."/>
            <person name="Wolfe B."/>
            <person name="LaButti K."/>
            <person name="Ohm R.A."/>
            <person name="Grigoriev I.V."/>
            <person name="Pringle A."/>
        </authorList>
    </citation>
    <scope>NUCLEOTIDE SEQUENCE [LARGE SCALE GENOMIC DNA]</scope>
    <source>
        <strain evidence="4 5">SKay4041</strain>
    </source>
</reference>
<keyword evidence="5" id="KW-1185">Reference proteome</keyword>
<evidence type="ECO:0000313" key="5">
    <source>
        <dbReference type="Proteomes" id="UP000242287"/>
    </source>
</evidence>
<dbReference type="EMBL" id="KZ301990">
    <property type="protein sequence ID" value="PFH51215.1"/>
    <property type="molecule type" value="Genomic_DNA"/>
</dbReference>
<dbReference type="Proteomes" id="UP000242287">
    <property type="component" value="Unassembled WGS sequence"/>
</dbReference>
<dbReference type="Pfam" id="PF00583">
    <property type="entry name" value="Acetyltransf_1"/>
    <property type="match status" value="1"/>
</dbReference>
<keyword evidence="2" id="KW-0012">Acyltransferase</keyword>
<gene>
    <name evidence="4" type="ORF">AMATHDRAFT_115121</name>
</gene>
<dbReference type="CDD" id="cd04301">
    <property type="entry name" value="NAT_SF"/>
    <property type="match status" value="1"/>
</dbReference>
<evidence type="ECO:0000313" key="4">
    <source>
        <dbReference type="EMBL" id="PFH51215.1"/>
    </source>
</evidence>
<dbReference type="AlphaFoldDB" id="A0A2A9NJQ4"/>
<evidence type="ECO:0000256" key="2">
    <source>
        <dbReference type="ARBA" id="ARBA00023315"/>
    </source>
</evidence>
<feature type="non-terminal residue" evidence="4">
    <location>
        <position position="175"/>
    </location>
</feature>